<reference evidence="1" key="1">
    <citation type="submission" date="2020-04" db="EMBL/GenBank/DDBJ databases">
        <authorList>
            <person name="Chiriac C."/>
            <person name="Salcher M."/>
            <person name="Ghai R."/>
            <person name="Kavagutti S V."/>
        </authorList>
    </citation>
    <scope>NUCLEOTIDE SEQUENCE</scope>
</reference>
<proteinExistence type="predicted"/>
<organism evidence="1">
    <name type="scientific">uncultured Caudovirales phage</name>
    <dbReference type="NCBI Taxonomy" id="2100421"/>
    <lineage>
        <taxon>Viruses</taxon>
        <taxon>Duplodnaviria</taxon>
        <taxon>Heunggongvirae</taxon>
        <taxon>Uroviricota</taxon>
        <taxon>Caudoviricetes</taxon>
        <taxon>Peduoviridae</taxon>
        <taxon>Maltschvirus</taxon>
        <taxon>Maltschvirus maltsch</taxon>
    </lineage>
</organism>
<dbReference type="EMBL" id="LR796696">
    <property type="protein sequence ID" value="CAB4160200.1"/>
    <property type="molecule type" value="Genomic_DNA"/>
</dbReference>
<evidence type="ECO:0000313" key="1">
    <source>
        <dbReference type="EMBL" id="CAB4160200.1"/>
    </source>
</evidence>
<accession>A0A6J5NK33</accession>
<protein>
    <submittedName>
        <fullName evidence="1">Uncharacterized protein</fullName>
    </submittedName>
</protein>
<name>A0A6J5NK33_9CAUD</name>
<gene>
    <name evidence="1" type="ORF">UFOVP724_108</name>
</gene>
<sequence length="318" mass="35283">MTLRHTENNVTTTAEANKFLQLTTDNTLPVLDASAVTGLPNVEPLTKYVNQSTINLQYNEVTMIDNFNFGATTINISSNANTGDKIIIAVTRAGANNITINLPANHKMNYKGTEYINNFVIDTYLIANLISKSNAKHHGLVLLQFIAYNDSTNINWLHYTASTSLEEYEPTLYNNLLDYQTIGCLGTDLNLYAVSPSISYYKVPSSYASTTYTIASQTEYINSYNKSRFVLIVDNANITTIDIPTSFGSDNAHFTIIKTNLATQNININVPNVAYPWHSSNTSFVTATRSYTLTGTKSITILSSIYWTVYYVIITGES</sequence>